<dbReference type="GO" id="GO:0051073">
    <property type="term" value="F:adenosylcobinamide-GDP ribazoletransferase activity"/>
    <property type="evidence" value="ECO:0007669"/>
    <property type="project" value="UniProtKB-UniRule"/>
</dbReference>
<organism evidence="20">
    <name type="scientific">Thermosporothrix sp. COM3</name>
    <dbReference type="NCBI Taxonomy" id="2490863"/>
    <lineage>
        <taxon>Bacteria</taxon>
        <taxon>Bacillati</taxon>
        <taxon>Chloroflexota</taxon>
        <taxon>Ktedonobacteria</taxon>
        <taxon>Ktedonobacterales</taxon>
        <taxon>Thermosporotrichaceae</taxon>
        <taxon>Thermosporothrix</taxon>
    </lineage>
</organism>
<evidence type="ECO:0000256" key="16">
    <source>
        <dbReference type="ARBA" id="ARBA00032853"/>
    </source>
</evidence>
<comment type="subcellular location">
    <subcellularLocation>
        <location evidence="2 19">Cell membrane</location>
        <topology evidence="2 19">Multi-pass membrane protein</topology>
    </subcellularLocation>
</comment>
<evidence type="ECO:0000256" key="7">
    <source>
        <dbReference type="ARBA" id="ARBA00022475"/>
    </source>
</evidence>
<proteinExistence type="inferred from homology"/>
<dbReference type="PANTHER" id="PTHR34148">
    <property type="entry name" value="ADENOSYLCOBINAMIDE-GDP RIBAZOLETRANSFERASE"/>
    <property type="match status" value="1"/>
</dbReference>
<feature type="transmembrane region" description="Helical" evidence="19">
    <location>
        <begin position="238"/>
        <end position="255"/>
    </location>
</feature>
<evidence type="ECO:0000256" key="10">
    <source>
        <dbReference type="ARBA" id="ARBA00022692"/>
    </source>
</evidence>
<keyword evidence="13 19" id="KW-0472">Membrane</keyword>
<comment type="pathway">
    <text evidence="3 19">Cofactor biosynthesis; adenosylcobalamin biosynthesis; adenosylcobalamin from cob(II)yrinate a,c-diamide: step 7/7.</text>
</comment>
<gene>
    <name evidence="19" type="primary">cobS</name>
    <name evidence="20" type="ORF">KTC_06940</name>
</gene>
<keyword evidence="9 19" id="KW-0808">Transferase</keyword>
<evidence type="ECO:0000256" key="8">
    <source>
        <dbReference type="ARBA" id="ARBA00022573"/>
    </source>
</evidence>
<dbReference type="GO" id="GO:0005886">
    <property type="term" value="C:plasma membrane"/>
    <property type="evidence" value="ECO:0007669"/>
    <property type="project" value="UniProtKB-SubCell"/>
</dbReference>
<dbReference type="GO" id="GO:0009236">
    <property type="term" value="P:cobalamin biosynthetic process"/>
    <property type="evidence" value="ECO:0007669"/>
    <property type="project" value="UniProtKB-UniRule"/>
</dbReference>
<evidence type="ECO:0000256" key="12">
    <source>
        <dbReference type="ARBA" id="ARBA00022989"/>
    </source>
</evidence>
<comment type="cofactor">
    <cofactor evidence="1 19">
        <name>Mg(2+)</name>
        <dbReference type="ChEBI" id="CHEBI:18420"/>
    </cofactor>
</comment>
<evidence type="ECO:0000256" key="19">
    <source>
        <dbReference type="HAMAP-Rule" id="MF_00719"/>
    </source>
</evidence>
<evidence type="ECO:0000256" key="14">
    <source>
        <dbReference type="ARBA" id="ARBA00025228"/>
    </source>
</evidence>
<protein>
    <recommendedName>
        <fullName evidence="6 19">Adenosylcobinamide-GDP ribazoletransferase</fullName>
        <ecNumber evidence="5 19">2.7.8.26</ecNumber>
    </recommendedName>
    <alternativeName>
        <fullName evidence="16 19">Cobalamin synthase</fullName>
    </alternativeName>
    <alternativeName>
        <fullName evidence="15 19">Cobalamin-5'-phosphate synthase</fullName>
    </alternativeName>
</protein>
<evidence type="ECO:0000256" key="18">
    <source>
        <dbReference type="ARBA" id="ARBA00049504"/>
    </source>
</evidence>
<evidence type="ECO:0000256" key="5">
    <source>
        <dbReference type="ARBA" id="ARBA00013200"/>
    </source>
</evidence>
<dbReference type="EMBL" id="AP019376">
    <property type="protein sequence ID" value="BBH85943.1"/>
    <property type="molecule type" value="Genomic_DNA"/>
</dbReference>
<evidence type="ECO:0000256" key="11">
    <source>
        <dbReference type="ARBA" id="ARBA00022842"/>
    </source>
</evidence>
<keyword evidence="8 19" id="KW-0169">Cobalamin biosynthesis</keyword>
<evidence type="ECO:0000256" key="13">
    <source>
        <dbReference type="ARBA" id="ARBA00023136"/>
    </source>
</evidence>
<evidence type="ECO:0000256" key="6">
    <source>
        <dbReference type="ARBA" id="ARBA00015850"/>
    </source>
</evidence>
<keyword evidence="10 19" id="KW-0812">Transmembrane</keyword>
<feature type="transmembrane region" description="Helical" evidence="19">
    <location>
        <begin position="38"/>
        <end position="58"/>
    </location>
</feature>
<evidence type="ECO:0000256" key="1">
    <source>
        <dbReference type="ARBA" id="ARBA00001946"/>
    </source>
</evidence>
<dbReference type="EC" id="2.7.8.26" evidence="5 19"/>
<comment type="catalytic activity">
    <reaction evidence="17 19">
        <text>alpha-ribazole + adenosylcob(III)inamide-GDP = adenosylcob(III)alamin + GMP + H(+)</text>
        <dbReference type="Rhea" id="RHEA:16049"/>
        <dbReference type="ChEBI" id="CHEBI:10329"/>
        <dbReference type="ChEBI" id="CHEBI:15378"/>
        <dbReference type="ChEBI" id="CHEBI:18408"/>
        <dbReference type="ChEBI" id="CHEBI:58115"/>
        <dbReference type="ChEBI" id="CHEBI:60487"/>
        <dbReference type="EC" id="2.7.8.26"/>
    </reaction>
</comment>
<keyword evidence="7 19" id="KW-1003">Cell membrane</keyword>
<evidence type="ECO:0000313" key="20">
    <source>
        <dbReference type="EMBL" id="BBH85943.1"/>
    </source>
</evidence>
<keyword evidence="12 19" id="KW-1133">Transmembrane helix</keyword>
<feature type="transmembrane region" description="Helical" evidence="19">
    <location>
        <begin position="140"/>
        <end position="161"/>
    </location>
</feature>
<dbReference type="NCBIfam" id="TIGR00317">
    <property type="entry name" value="cobS"/>
    <property type="match status" value="1"/>
</dbReference>
<comment type="similarity">
    <text evidence="4 19">Belongs to the CobS family.</text>
</comment>
<feature type="transmembrane region" description="Helical" evidence="19">
    <location>
        <begin position="182"/>
        <end position="203"/>
    </location>
</feature>
<name>A0A455SBV0_9CHLR</name>
<sequence>MIHLLREQWGELLGALRFLTTLPLPHEKETNEWRLGGGFFPLVGLLLGGCLSILALLLGWRLSYLPLTALLIVAEIVLTGGLHLDGLMDSCDGLFGGHTRERRLEIMKDSRVGSFGVLGAICVVLLKWACLTGLPVTRMVPALLMTLTMSRWMMLLALFAYPNARPEGMGDAFRQRITRGTLILAGVTALAVTLIVGFFLGPWGFLKGLQVFLLGTGFAFVLGWPFYRMIGGLTGDSYGAIVELAEVALLLLFLWL</sequence>
<evidence type="ECO:0000256" key="3">
    <source>
        <dbReference type="ARBA" id="ARBA00004663"/>
    </source>
</evidence>
<dbReference type="Pfam" id="PF02654">
    <property type="entry name" value="CobS"/>
    <property type="match status" value="1"/>
</dbReference>
<keyword evidence="11 19" id="KW-0460">Magnesium</keyword>
<feature type="transmembrane region" description="Helical" evidence="19">
    <location>
        <begin position="64"/>
        <end position="84"/>
    </location>
</feature>
<dbReference type="UniPathway" id="UPA00148">
    <property type="reaction ID" value="UER00238"/>
</dbReference>
<dbReference type="PANTHER" id="PTHR34148:SF1">
    <property type="entry name" value="ADENOSYLCOBINAMIDE-GDP RIBAZOLETRANSFERASE"/>
    <property type="match status" value="1"/>
</dbReference>
<dbReference type="InterPro" id="IPR003805">
    <property type="entry name" value="CobS"/>
</dbReference>
<evidence type="ECO:0000256" key="17">
    <source>
        <dbReference type="ARBA" id="ARBA00048623"/>
    </source>
</evidence>
<evidence type="ECO:0000256" key="2">
    <source>
        <dbReference type="ARBA" id="ARBA00004651"/>
    </source>
</evidence>
<dbReference type="HAMAP" id="MF_00719">
    <property type="entry name" value="CobS"/>
    <property type="match status" value="1"/>
</dbReference>
<comment type="function">
    <text evidence="14 19">Joins adenosylcobinamide-GDP and alpha-ribazole to generate adenosylcobalamin (Ado-cobalamin). Also synthesizes adenosylcobalamin 5'-phosphate from adenosylcobinamide-GDP and alpha-ribazole 5'-phosphate.</text>
</comment>
<dbReference type="GO" id="GO:0008818">
    <property type="term" value="F:cobalamin 5'-phosphate synthase activity"/>
    <property type="evidence" value="ECO:0007669"/>
    <property type="project" value="UniProtKB-UniRule"/>
</dbReference>
<feature type="transmembrane region" description="Helical" evidence="19">
    <location>
        <begin position="112"/>
        <end position="134"/>
    </location>
</feature>
<evidence type="ECO:0000256" key="15">
    <source>
        <dbReference type="ARBA" id="ARBA00032605"/>
    </source>
</evidence>
<feature type="transmembrane region" description="Helical" evidence="19">
    <location>
        <begin position="209"/>
        <end position="226"/>
    </location>
</feature>
<comment type="catalytic activity">
    <reaction evidence="18 19">
        <text>alpha-ribazole 5'-phosphate + adenosylcob(III)inamide-GDP = adenosylcob(III)alamin 5'-phosphate + GMP + H(+)</text>
        <dbReference type="Rhea" id="RHEA:23560"/>
        <dbReference type="ChEBI" id="CHEBI:15378"/>
        <dbReference type="ChEBI" id="CHEBI:57918"/>
        <dbReference type="ChEBI" id="CHEBI:58115"/>
        <dbReference type="ChEBI" id="CHEBI:60487"/>
        <dbReference type="ChEBI" id="CHEBI:60493"/>
        <dbReference type="EC" id="2.7.8.26"/>
    </reaction>
</comment>
<evidence type="ECO:0000256" key="4">
    <source>
        <dbReference type="ARBA" id="ARBA00010561"/>
    </source>
</evidence>
<evidence type="ECO:0000256" key="9">
    <source>
        <dbReference type="ARBA" id="ARBA00022679"/>
    </source>
</evidence>
<reference evidence="20" key="1">
    <citation type="submission" date="2018-12" db="EMBL/GenBank/DDBJ databases">
        <title>Novel natural products biosynthetic potential of the class Ktedonobacteria.</title>
        <authorList>
            <person name="Zheng Y."/>
            <person name="Saitou A."/>
            <person name="Wang C.M."/>
            <person name="Toyoda A."/>
            <person name="Minakuchi Y."/>
            <person name="Sekiguchi Y."/>
            <person name="Ueda K."/>
            <person name="Takano H."/>
            <person name="Sakai Y."/>
            <person name="Yokota A."/>
            <person name="Yabe S."/>
        </authorList>
    </citation>
    <scope>NUCLEOTIDE SEQUENCE</scope>
    <source>
        <strain evidence="20">COM3</strain>
    </source>
</reference>
<dbReference type="AlphaFoldDB" id="A0A455SBV0"/>
<accession>A0A455SBV0</accession>